<keyword evidence="4 6" id="KW-1133">Transmembrane helix</keyword>
<evidence type="ECO:0000259" key="7">
    <source>
        <dbReference type="PROSITE" id="PS50850"/>
    </source>
</evidence>
<reference evidence="8 9" key="1">
    <citation type="submission" date="2020-02" db="EMBL/GenBank/DDBJ databases">
        <authorList>
            <person name="Gao J."/>
            <person name="Sun J."/>
        </authorList>
    </citation>
    <scope>NUCLEOTIDE SEQUENCE [LARGE SCALE GENOMIC DNA]</scope>
    <source>
        <strain evidence="8 9">7124</strain>
    </source>
</reference>
<feature type="transmembrane region" description="Helical" evidence="6">
    <location>
        <begin position="37"/>
        <end position="58"/>
    </location>
</feature>
<sequence>MTGLRNLRVLYAVRFFGSLIPAYVIERLYWEERGMSIQLVVYTEMIFAVTVVLLELPTGIIADRWSRKRMLVLASLLGCFEFLILLYADSFRHFALAVFLAAVGRTAGSGAENALLYDSLKAAGREESFEQALGRLNAVDIASTMLAAMCGSVLAGRFGYGLNYWISLASSIAALFFTFMLVEPAASGEAEREKGMPASASIADSVRFFRSNRGVLMVMLSGMVTGASLNFIDEFWQLYLDRVGIPPAAFGLFSASIFLLRLPGNILAYKLKSRLGSRLLLTAVTAVLAAGFLYLSMARNASGLAAILLICLAGGLIEPLAAGYLHHRIGSSMRATLDSFQSLGLNAALIAAGLGFGYFSSRWDVFGGYGFIGMLCLAFGVYFAFASSKI</sequence>
<comment type="caution">
    <text evidence="8">The sequence shown here is derived from an EMBL/GenBank/DDBJ whole genome shotgun (WGS) entry which is preliminary data.</text>
</comment>
<dbReference type="InterPro" id="IPR053160">
    <property type="entry name" value="MFS_DHA3_Transporter"/>
</dbReference>
<dbReference type="SUPFAM" id="SSF103473">
    <property type="entry name" value="MFS general substrate transporter"/>
    <property type="match status" value="1"/>
</dbReference>
<comment type="subcellular location">
    <subcellularLocation>
        <location evidence="1">Cell membrane</location>
        <topology evidence="1">Multi-pass membrane protein</topology>
    </subcellularLocation>
</comment>
<organism evidence="8 9">
    <name type="scientific">Paenibacillus apii</name>
    <dbReference type="NCBI Taxonomy" id="1850370"/>
    <lineage>
        <taxon>Bacteria</taxon>
        <taxon>Bacillati</taxon>
        <taxon>Bacillota</taxon>
        <taxon>Bacilli</taxon>
        <taxon>Bacillales</taxon>
        <taxon>Paenibacillaceae</taxon>
        <taxon>Paenibacillus</taxon>
    </lineage>
</organism>
<feature type="transmembrane region" description="Helical" evidence="6">
    <location>
        <begin position="275"/>
        <end position="295"/>
    </location>
</feature>
<dbReference type="AlphaFoldDB" id="A0A6M1PN27"/>
<keyword evidence="9" id="KW-1185">Reference proteome</keyword>
<dbReference type="GO" id="GO:0022857">
    <property type="term" value="F:transmembrane transporter activity"/>
    <property type="evidence" value="ECO:0007669"/>
    <property type="project" value="InterPro"/>
</dbReference>
<feature type="transmembrane region" description="Helical" evidence="6">
    <location>
        <begin position="343"/>
        <end position="360"/>
    </location>
</feature>
<evidence type="ECO:0000256" key="3">
    <source>
        <dbReference type="ARBA" id="ARBA00022692"/>
    </source>
</evidence>
<protein>
    <submittedName>
        <fullName evidence="8">MFS transporter</fullName>
    </submittedName>
</protein>
<gene>
    <name evidence="8" type="ORF">G5B47_21275</name>
</gene>
<evidence type="ECO:0000313" key="9">
    <source>
        <dbReference type="Proteomes" id="UP000480151"/>
    </source>
</evidence>
<keyword evidence="3 6" id="KW-0812">Transmembrane</keyword>
<proteinExistence type="predicted"/>
<evidence type="ECO:0000256" key="2">
    <source>
        <dbReference type="ARBA" id="ARBA00022448"/>
    </source>
</evidence>
<dbReference type="InterPro" id="IPR011701">
    <property type="entry name" value="MFS"/>
</dbReference>
<name>A0A6M1PN27_9BACL</name>
<evidence type="ECO:0000256" key="1">
    <source>
        <dbReference type="ARBA" id="ARBA00004651"/>
    </source>
</evidence>
<evidence type="ECO:0000256" key="6">
    <source>
        <dbReference type="SAM" id="Phobius"/>
    </source>
</evidence>
<feature type="transmembrane region" description="Helical" evidence="6">
    <location>
        <begin position="164"/>
        <end position="182"/>
    </location>
</feature>
<feature type="domain" description="Major facilitator superfamily (MFS) profile" evidence="7">
    <location>
        <begin position="1"/>
        <end position="390"/>
    </location>
</feature>
<dbReference type="PROSITE" id="PS50850">
    <property type="entry name" value="MFS"/>
    <property type="match status" value="1"/>
</dbReference>
<accession>A0A6M1PN27</accession>
<dbReference type="InterPro" id="IPR020846">
    <property type="entry name" value="MFS_dom"/>
</dbReference>
<dbReference type="GO" id="GO:0005886">
    <property type="term" value="C:plasma membrane"/>
    <property type="evidence" value="ECO:0007669"/>
    <property type="project" value="UniProtKB-SubCell"/>
</dbReference>
<evidence type="ECO:0000313" key="8">
    <source>
        <dbReference type="EMBL" id="NGM84939.1"/>
    </source>
</evidence>
<feature type="transmembrane region" description="Helical" evidence="6">
    <location>
        <begin position="70"/>
        <end position="88"/>
    </location>
</feature>
<dbReference type="PANTHER" id="PTHR23530">
    <property type="entry name" value="TRANSPORT PROTEIN-RELATED"/>
    <property type="match status" value="1"/>
</dbReference>
<dbReference type="RefSeq" id="WP_165102519.1">
    <property type="nucleotide sequence ID" value="NZ_JAAKGU010000012.1"/>
</dbReference>
<evidence type="ECO:0000256" key="4">
    <source>
        <dbReference type="ARBA" id="ARBA00022989"/>
    </source>
</evidence>
<keyword evidence="2" id="KW-0813">Transport</keyword>
<dbReference type="EMBL" id="JAAKGU010000012">
    <property type="protein sequence ID" value="NGM84939.1"/>
    <property type="molecule type" value="Genomic_DNA"/>
</dbReference>
<dbReference type="InterPro" id="IPR036259">
    <property type="entry name" value="MFS_trans_sf"/>
</dbReference>
<feature type="transmembrane region" description="Helical" evidence="6">
    <location>
        <begin position="7"/>
        <end position="25"/>
    </location>
</feature>
<dbReference type="PANTHER" id="PTHR23530:SF1">
    <property type="entry name" value="PERMEASE, MAJOR FACILITATOR SUPERFAMILY-RELATED"/>
    <property type="match status" value="1"/>
</dbReference>
<feature type="transmembrane region" description="Helical" evidence="6">
    <location>
        <begin position="214"/>
        <end position="232"/>
    </location>
</feature>
<evidence type="ECO:0000256" key="5">
    <source>
        <dbReference type="ARBA" id="ARBA00023136"/>
    </source>
</evidence>
<keyword evidence="5 6" id="KW-0472">Membrane</keyword>
<dbReference type="Gene3D" id="1.20.1250.20">
    <property type="entry name" value="MFS general substrate transporter like domains"/>
    <property type="match status" value="1"/>
</dbReference>
<dbReference type="Pfam" id="PF07690">
    <property type="entry name" value="MFS_1"/>
    <property type="match status" value="1"/>
</dbReference>
<feature type="transmembrane region" description="Helical" evidence="6">
    <location>
        <begin position="301"/>
        <end position="322"/>
    </location>
</feature>
<dbReference type="Proteomes" id="UP000480151">
    <property type="component" value="Unassembled WGS sequence"/>
</dbReference>
<feature type="transmembrane region" description="Helical" evidence="6">
    <location>
        <begin position="244"/>
        <end position="263"/>
    </location>
</feature>
<feature type="transmembrane region" description="Helical" evidence="6">
    <location>
        <begin position="366"/>
        <end position="385"/>
    </location>
</feature>